<comment type="caution">
    <text evidence="1">The sequence shown here is derived from an EMBL/GenBank/DDBJ whole genome shotgun (WGS) entry which is preliminary data.</text>
</comment>
<reference evidence="1" key="1">
    <citation type="submission" date="2023-03" db="EMBL/GenBank/DDBJ databases">
        <authorList>
            <person name="Steffen K."/>
            <person name="Cardenas P."/>
        </authorList>
    </citation>
    <scope>NUCLEOTIDE SEQUENCE</scope>
</reference>
<organism evidence="1 2">
    <name type="scientific">Geodia barretti</name>
    <name type="common">Barrett's horny sponge</name>
    <dbReference type="NCBI Taxonomy" id="519541"/>
    <lineage>
        <taxon>Eukaryota</taxon>
        <taxon>Metazoa</taxon>
        <taxon>Porifera</taxon>
        <taxon>Demospongiae</taxon>
        <taxon>Heteroscleromorpha</taxon>
        <taxon>Tetractinellida</taxon>
        <taxon>Astrophorina</taxon>
        <taxon>Geodiidae</taxon>
        <taxon>Geodia</taxon>
    </lineage>
</organism>
<accession>A0AA35U1K6</accession>
<evidence type="ECO:0000313" key="2">
    <source>
        <dbReference type="Proteomes" id="UP001174909"/>
    </source>
</evidence>
<name>A0AA35U1K6_GEOBA</name>
<dbReference type="EMBL" id="CASHTH010004520">
    <property type="protein sequence ID" value="CAI8058490.1"/>
    <property type="molecule type" value="Genomic_DNA"/>
</dbReference>
<dbReference type="Proteomes" id="UP001174909">
    <property type="component" value="Unassembled WGS sequence"/>
</dbReference>
<evidence type="ECO:0000313" key="1">
    <source>
        <dbReference type="EMBL" id="CAI8058490.1"/>
    </source>
</evidence>
<dbReference type="AlphaFoldDB" id="A0AA35U1K6"/>
<keyword evidence="2" id="KW-1185">Reference proteome</keyword>
<proteinExistence type="predicted"/>
<gene>
    <name evidence="1" type="ORF">GBAR_LOCUS31803</name>
</gene>
<protein>
    <submittedName>
        <fullName evidence="1">Uncharacterized protein</fullName>
    </submittedName>
</protein>
<sequence length="82" mass="9463">MIWEPYVAGSEHVQVHCARLRLLSSCRENSISRQTQNIWLLLLSKLQENLEQWELVGQQGTKVQALLEDDLPSHSEASQKTY</sequence>